<keyword evidence="1" id="KW-1133">Transmembrane helix</keyword>
<dbReference type="OrthoDB" id="160822at2"/>
<gene>
    <name evidence="2" type="ORF">KDA_65940</name>
</gene>
<organism evidence="2 3">
    <name type="scientific">Dictyobacter alpinus</name>
    <dbReference type="NCBI Taxonomy" id="2014873"/>
    <lineage>
        <taxon>Bacteria</taxon>
        <taxon>Bacillati</taxon>
        <taxon>Chloroflexota</taxon>
        <taxon>Ktedonobacteria</taxon>
        <taxon>Ktedonobacterales</taxon>
        <taxon>Dictyobacteraceae</taxon>
        <taxon>Dictyobacter</taxon>
    </lineage>
</organism>
<protein>
    <submittedName>
        <fullName evidence="2">Uncharacterized protein</fullName>
    </submittedName>
</protein>
<dbReference type="AlphaFoldDB" id="A0A402BIE6"/>
<dbReference type="RefSeq" id="WP_126631110.1">
    <property type="nucleotide sequence ID" value="NZ_BIFT01000002.1"/>
</dbReference>
<name>A0A402BIE6_9CHLR</name>
<comment type="caution">
    <text evidence="2">The sequence shown here is derived from an EMBL/GenBank/DDBJ whole genome shotgun (WGS) entry which is preliminary data.</text>
</comment>
<dbReference type="EMBL" id="BIFT01000002">
    <property type="protein sequence ID" value="GCE31110.1"/>
    <property type="molecule type" value="Genomic_DNA"/>
</dbReference>
<keyword evidence="1" id="KW-0812">Transmembrane</keyword>
<accession>A0A402BIE6</accession>
<evidence type="ECO:0000313" key="2">
    <source>
        <dbReference type="EMBL" id="GCE31110.1"/>
    </source>
</evidence>
<dbReference type="Proteomes" id="UP000287171">
    <property type="component" value="Unassembled WGS sequence"/>
</dbReference>
<evidence type="ECO:0000313" key="3">
    <source>
        <dbReference type="Proteomes" id="UP000287171"/>
    </source>
</evidence>
<proteinExistence type="predicted"/>
<keyword evidence="1" id="KW-0472">Membrane</keyword>
<keyword evidence="3" id="KW-1185">Reference proteome</keyword>
<evidence type="ECO:0000256" key="1">
    <source>
        <dbReference type="SAM" id="Phobius"/>
    </source>
</evidence>
<sequence length="187" mass="20211">MPTPPSIFRDEAIKQYKKRKDKTTLTRFMPFPVTFLLWVLLGLVVLVGVLAWNEEIPIYQTAPGIILDQESPGSTNQHNTVAALFLVGTQAAQIRVGQLALVHIGTSKEELASKVIKVEASAISPNLVRQRYGVVAQVVSQPSIVVLIEMKALPTSTYAGSLVVANVKTGSQRILSLLPGIGSIVRA</sequence>
<reference evidence="3" key="1">
    <citation type="submission" date="2018-12" db="EMBL/GenBank/DDBJ databases">
        <title>Tengunoibacter tsumagoiensis gen. nov., sp. nov., Dictyobacter kobayashii sp. nov., D. alpinus sp. nov., and D. joshuensis sp. nov. and description of Dictyobacteraceae fam. nov. within the order Ktedonobacterales isolated from Tengu-no-mugimeshi.</title>
        <authorList>
            <person name="Wang C.M."/>
            <person name="Zheng Y."/>
            <person name="Sakai Y."/>
            <person name="Toyoda A."/>
            <person name="Minakuchi Y."/>
            <person name="Abe K."/>
            <person name="Yokota A."/>
            <person name="Yabe S."/>
        </authorList>
    </citation>
    <scope>NUCLEOTIDE SEQUENCE [LARGE SCALE GENOMIC DNA]</scope>
    <source>
        <strain evidence="3">Uno16</strain>
    </source>
</reference>
<feature type="transmembrane region" description="Helical" evidence="1">
    <location>
        <begin position="28"/>
        <end position="52"/>
    </location>
</feature>